<dbReference type="PANTHER" id="PTHR24073">
    <property type="entry name" value="DRAB5-RELATED"/>
    <property type="match status" value="1"/>
</dbReference>
<evidence type="ECO:0000313" key="4">
    <source>
        <dbReference type="EMBL" id="KAG5193020.1"/>
    </source>
</evidence>
<dbReference type="Pfam" id="PF08477">
    <property type="entry name" value="Roc"/>
    <property type="match status" value="1"/>
</dbReference>
<proteinExistence type="predicted"/>
<dbReference type="AlphaFoldDB" id="A0A835ZG16"/>
<evidence type="ECO:0000256" key="1">
    <source>
        <dbReference type="ARBA" id="ARBA00022741"/>
    </source>
</evidence>
<dbReference type="OrthoDB" id="8954335at2759"/>
<keyword evidence="2" id="KW-0342">GTP-binding</keyword>
<comment type="caution">
    <text evidence="4">The sequence shown here is derived from an EMBL/GenBank/DDBJ whole genome shotgun (WGS) entry which is preliminary data.</text>
</comment>
<dbReference type="SUPFAM" id="SSF52540">
    <property type="entry name" value="P-loop containing nucleoside triphosphate hydrolases"/>
    <property type="match status" value="1"/>
</dbReference>
<evidence type="ECO:0000256" key="2">
    <source>
        <dbReference type="ARBA" id="ARBA00023134"/>
    </source>
</evidence>
<organism evidence="4 5">
    <name type="scientific">Tribonema minus</name>
    <dbReference type="NCBI Taxonomy" id="303371"/>
    <lineage>
        <taxon>Eukaryota</taxon>
        <taxon>Sar</taxon>
        <taxon>Stramenopiles</taxon>
        <taxon>Ochrophyta</taxon>
        <taxon>PX clade</taxon>
        <taxon>Xanthophyceae</taxon>
        <taxon>Tribonematales</taxon>
        <taxon>Tribonemataceae</taxon>
        <taxon>Tribonema</taxon>
    </lineage>
</organism>
<sequence>MRQHLYNTVAEDLDAPYAAKILVVGHALSGKTTLVNQLCAVGSRGASRRVSSTVGCTIALKALGPATVIFFCDVGGHEAYKPARSTFYEGGDYDGVMLVYDLCNARSWSALPEWAEELADSGICIAGLGHSASSLGSGLDHLEGGGGGSAQLPAVLVGNKADVRHPSAPSALAAADLLPGFKGAAAEVCALGPAAESDAALAPFLQAAVRHRAGRGRQRHLTTGGSRGSWEGVWSAMPHASSGSIYSDTVMHRPTAKHIADDSDDAQPDAGSSSGALPRPKRPSFTHAKKWC</sequence>
<dbReference type="InterPro" id="IPR027417">
    <property type="entry name" value="P-loop_NTPase"/>
</dbReference>
<name>A0A835ZG16_9STRA</name>
<gene>
    <name evidence="4" type="ORF">JKP88DRAFT_346389</name>
</gene>
<evidence type="ECO:0000256" key="3">
    <source>
        <dbReference type="SAM" id="MobiDB-lite"/>
    </source>
</evidence>
<dbReference type="GO" id="GO:0005525">
    <property type="term" value="F:GTP binding"/>
    <property type="evidence" value="ECO:0007669"/>
    <property type="project" value="UniProtKB-KW"/>
</dbReference>
<feature type="region of interest" description="Disordered" evidence="3">
    <location>
        <begin position="259"/>
        <end position="292"/>
    </location>
</feature>
<feature type="compositionally biased region" description="Basic residues" evidence="3">
    <location>
        <begin position="279"/>
        <end position="292"/>
    </location>
</feature>
<dbReference type="Proteomes" id="UP000664859">
    <property type="component" value="Unassembled WGS sequence"/>
</dbReference>
<keyword evidence="5" id="KW-1185">Reference proteome</keyword>
<dbReference type="PRINTS" id="PR00449">
    <property type="entry name" value="RASTRNSFRMNG"/>
</dbReference>
<accession>A0A835ZG16</accession>
<reference evidence="4" key="1">
    <citation type="submission" date="2021-02" db="EMBL/GenBank/DDBJ databases">
        <title>First Annotated Genome of the Yellow-green Alga Tribonema minus.</title>
        <authorList>
            <person name="Mahan K.M."/>
        </authorList>
    </citation>
    <scope>NUCLEOTIDE SEQUENCE</scope>
    <source>
        <strain evidence="4">UTEX B ZZ1240</strain>
    </source>
</reference>
<evidence type="ECO:0000313" key="5">
    <source>
        <dbReference type="Proteomes" id="UP000664859"/>
    </source>
</evidence>
<dbReference type="Gene3D" id="3.40.50.300">
    <property type="entry name" value="P-loop containing nucleotide triphosphate hydrolases"/>
    <property type="match status" value="1"/>
</dbReference>
<protein>
    <submittedName>
        <fullName evidence="4">Uncharacterized protein</fullName>
    </submittedName>
</protein>
<keyword evidence="1" id="KW-0547">Nucleotide-binding</keyword>
<dbReference type="EMBL" id="JAFCMP010000001">
    <property type="protein sequence ID" value="KAG5193020.1"/>
    <property type="molecule type" value="Genomic_DNA"/>
</dbReference>